<accession>A0A1B9QWZ1</accession>
<evidence type="ECO:0000313" key="2">
    <source>
        <dbReference type="Proteomes" id="UP000093173"/>
    </source>
</evidence>
<protein>
    <submittedName>
        <fullName evidence="1">Uncharacterized protein</fullName>
    </submittedName>
</protein>
<name>A0A1B9QWZ1_9VIBR</name>
<dbReference type="Proteomes" id="UP000093173">
    <property type="component" value="Unassembled WGS sequence"/>
</dbReference>
<reference evidence="2" key="1">
    <citation type="submission" date="2016-06" db="EMBL/GenBank/DDBJ databases">
        <authorList>
            <person name="Hehemann J.-H."/>
            <person name="Arevalo P."/>
            <person name="Datta M.S."/>
            <person name="Polz M.F."/>
        </authorList>
    </citation>
    <scope>NUCLEOTIDE SEQUENCE [LARGE SCALE GENOMIC DNA]</scope>
    <source>
        <strain evidence="2">9CSC122</strain>
    </source>
</reference>
<gene>
    <name evidence="1" type="ORF">A6E14_12920</name>
</gene>
<comment type="caution">
    <text evidence="1">The sequence shown here is derived from an EMBL/GenBank/DDBJ whole genome shotgun (WGS) entry which is preliminary data.</text>
</comment>
<organism evidence="1 2">
    <name type="scientific">Vibrio genomosp. F10</name>
    <dbReference type="NCBI Taxonomy" id="723171"/>
    <lineage>
        <taxon>Bacteria</taxon>
        <taxon>Pseudomonadati</taxon>
        <taxon>Pseudomonadota</taxon>
        <taxon>Gammaproteobacteria</taxon>
        <taxon>Vibrionales</taxon>
        <taxon>Vibrionaceae</taxon>
        <taxon>Vibrio</taxon>
    </lineage>
</organism>
<evidence type="ECO:0000313" key="1">
    <source>
        <dbReference type="EMBL" id="OCH74376.1"/>
    </source>
</evidence>
<dbReference type="EMBL" id="MAJZ01000662">
    <property type="protein sequence ID" value="OCH74376.1"/>
    <property type="molecule type" value="Genomic_DNA"/>
</dbReference>
<dbReference type="AlphaFoldDB" id="A0A1B9QWZ1"/>
<sequence length="64" mass="7189">MKLVKIGALLHRLTDLEKGTGNHNQLSCTGTFVFEKDAITAAGQNNILDLVLRHLQMEVKHDQY</sequence>
<proteinExistence type="predicted"/>
<keyword evidence="2" id="KW-1185">Reference proteome</keyword>